<comment type="similarity">
    <text evidence="1 4">Belongs to the plant dirigent protein family.</text>
</comment>
<dbReference type="GO" id="GO:0009699">
    <property type="term" value="P:phenylpropanoid biosynthetic process"/>
    <property type="evidence" value="ECO:0007669"/>
    <property type="project" value="UniProtKB-ARBA"/>
</dbReference>
<evidence type="ECO:0000256" key="1">
    <source>
        <dbReference type="ARBA" id="ARBA00010746"/>
    </source>
</evidence>
<keyword evidence="5" id="KW-1133">Transmembrane helix</keyword>
<protein>
    <recommendedName>
        <fullName evidence="4">Dirigent protein</fullName>
    </recommendedName>
</protein>
<evidence type="ECO:0000313" key="8">
    <source>
        <dbReference type="Proteomes" id="UP000008810"/>
    </source>
</evidence>
<sequence>MASPAGVLLLAATLLLTTAAMLASAADSSTTTHLHFFLHDMVSGSNPTAVQIIKGPASTSASAFPGIAFGDTTVVDDALTETSSPSSAAVGRAQGYYMMSSQSGPVLMMCVNLLFTTGAYNGSTLAVLGRDDILETTRELPVVGGTGKFRMASGYVLWKTSNSSGPDATIELDVYVAMANGTGTIDASAPVSPIDGGGGAGGGAAGKSASGAAAAAAYGRWVSAFVVAVLVAMVGGVW</sequence>
<evidence type="ECO:0000256" key="2">
    <source>
        <dbReference type="ARBA" id="ARBA00011738"/>
    </source>
</evidence>
<dbReference type="RefSeq" id="XP_003557693.1">
    <property type="nucleotide sequence ID" value="XM_003557645.4"/>
</dbReference>
<dbReference type="STRING" id="15368.I1H4E5"/>
<evidence type="ECO:0000313" key="7">
    <source>
        <dbReference type="EnsemblPlants" id="KQK21208"/>
    </source>
</evidence>
<reference evidence="6 7" key="1">
    <citation type="journal article" date="2010" name="Nature">
        <title>Genome sequencing and analysis of the model grass Brachypodium distachyon.</title>
        <authorList>
            <consortium name="International Brachypodium Initiative"/>
        </authorList>
    </citation>
    <scope>NUCLEOTIDE SEQUENCE [LARGE SCALE GENOMIC DNA]</scope>
    <source>
        <strain evidence="6">Bd21</strain>
        <strain evidence="7">cv. Bd21</strain>
    </source>
</reference>
<dbReference type="GeneID" id="100822156"/>
<comment type="function">
    <text evidence="4">Dirigent proteins impart stereoselectivity on the phenoxy radical-coupling reaction, yielding optically active lignans from two molecules of coniferyl alcohol in the biosynthesis of lignans, flavonolignans, and alkaloids and thus plays a central role in plant secondary metabolism.</text>
</comment>
<feature type="signal peptide" evidence="4">
    <location>
        <begin position="1"/>
        <end position="25"/>
    </location>
</feature>
<keyword evidence="3 4" id="KW-0964">Secreted</keyword>
<dbReference type="Proteomes" id="UP000008810">
    <property type="component" value="Chromosome 1"/>
</dbReference>
<dbReference type="HOGENOM" id="CLU_087111_1_0_1"/>
<dbReference type="OrthoDB" id="686904at2759"/>
<dbReference type="EMBL" id="CM000880">
    <property type="protein sequence ID" value="KQK21208.1"/>
    <property type="molecule type" value="Genomic_DNA"/>
</dbReference>
<organism evidence="7">
    <name type="scientific">Brachypodium distachyon</name>
    <name type="common">Purple false brome</name>
    <name type="synonym">Trachynia distachya</name>
    <dbReference type="NCBI Taxonomy" id="15368"/>
    <lineage>
        <taxon>Eukaryota</taxon>
        <taxon>Viridiplantae</taxon>
        <taxon>Streptophyta</taxon>
        <taxon>Embryophyta</taxon>
        <taxon>Tracheophyta</taxon>
        <taxon>Spermatophyta</taxon>
        <taxon>Magnoliopsida</taxon>
        <taxon>Liliopsida</taxon>
        <taxon>Poales</taxon>
        <taxon>Poaceae</taxon>
        <taxon>BOP clade</taxon>
        <taxon>Pooideae</taxon>
        <taxon>Stipodae</taxon>
        <taxon>Brachypodieae</taxon>
        <taxon>Brachypodium</taxon>
    </lineage>
</organism>
<proteinExistence type="inferred from homology"/>
<comment type="subunit">
    <text evidence="2 4">Homodimer.</text>
</comment>
<keyword evidence="4" id="KW-0732">Signal</keyword>
<keyword evidence="5" id="KW-0472">Membrane</keyword>
<reference evidence="6" key="2">
    <citation type="submission" date="2017-06" db="EMBL/GenBank/DDBJ databases">
        <title>WGS assembly of Brachypodium distachyon.</title>
        <authorList>
            <consortium name="The International Brachypodium Initiative"/>
            <person name="Lucas S."/>
            <person name="Harmon-Smith M."/>
            <person name="Lail K."/>
            <person name="Tice H."/>
            <person name="Grimwood J."/>
            <person name="Bruce D."/>
            <person name="Barry K."/>
            <person name="Shu S."/>
            <person name="Lindquist E."/>
            <person name="Wang M."/>
            <person name="Pitluck S."/>
            <person name="Vogel J.P."/>
            <person name="Garvin D.F."/>
            <person name="Mockler T.C."/>
            <person name="Schmutz J."/>
            <person name="Rokhsar D."/>
            <person name="Bevan M.W."/>
        </authorList>
    </citation>
    <scope>NUCLEOTIDE SEQUENCE</scope>
    <source>
        <strain evidence="6">Bd21</strain>
    </source>
</reference>
<dbReference type="AlphaFoldDB" id="I1H4E5"/>
<dbReference type="EnsemblPlants" id="KQK21208">
    <property type="protein sequence ID" value="KQK21208"/>
    <property type="gene ID" value="BRADI_1g59380v3"/>
</dbReference>
<feature type="transmembrane region" description="Helical" evidence="5">
    <location>
        <begin position="218"/>
        <end position="237"/>
    </location>
</feature>
<reference evidence="7" key="3">
    <citation type="submission" date="2018-08" db="UniProtKB">
        <authorList>
            <consortium name="EnsemblPlants"/>
        </authorList>
    </citation>
    <scope>IDENTIFICATION</scope>
    <source>
        <strain evidence="7">cv. Bd21</strain>
    </source>
</reference>
<dbReference type="GO" id="GO:0048046">
    <property type="term" value="C:apoplast"/>
    <property type="evidence" value="ECO:0007669"/>
    <property type="project" value="UniProtKB-SubCell"/>
</dbReference>
<evidence type="ECO:0000256" key="3">
    <source>
        <dbReference type="ARBA" id="ARBA00022525"/>
    </source>
</evidence>
<evidence type="ECO:0000256" key="4">
    <source>
        <dbReference type="RuleBase" id="RU363099"/>
    </source>
</evidence>
<keyword evidence="8" id="KW-1185">Reference proteome</keyword>
<dbReference type="OMA" id="TIAVMGH"/>
<dbReference type="InterPro" id="IPR004265">
    <property type="entry name" value="Dirigent"/>
</dbReference>
<evidence type="ECO:0000256" key="5">
    <source>
        <dbReference type="SAM" id="Phobius"/>
    </source>
</evidence>
<gene>
    <name evidence="7" type="primary">LOC100822156</name>
    <name evidence="6" type="ORF">BRADI_1g59380v3</name>
</gene>
<dbReference type="InterPro" id="IPR044859">
    <property type="entry name" value="Allene_oxi_cyc_Dirigent"/>
</dbReference>
<feature type="chain" id="PRO_5013982627" description="Dirigent protein" evidence="4">
    <location>
        <begin position="26"/>
        <end position="238"/>
    </location>
</feature>
<accession>I1H4E5</accession>
<comment type="subcellular location">
    <subcellularLocation>
        <location evidence="4">Secreted</location>
        <location evidence="4">Extracellular space</location>
        <location evidence="4">Apoplast</location>
    </subcellularLocation>
</comment>
<dbReference type="Gramene" id="KQK21208">
    <property type="protein sequence ID" value="KQK21208"/>
    <property type="gene ID" value="BRADI_1g59380v3"/>
</dbReference>
<evidence type="ECO:0000313" key="6">
    <source>
        <dbReference type="EMBL" id="KQK21208.1"/>
    </source>
</evidence>
<dbReference type="Gene3D" id="2.40.480.10">
    <property type="entry name" value="Allene oxide cyclase-like"/>
    <property type="match status" value="1"/>
</dbReference>
<keyword evidence="5" id="KW-0812">Transmembrane</keyword>
<dbReference type="KEGG" id="bdi:100822156"/>
<keyword evidence="4" id="KW-0052">Apoplast</keyword>
<dbReference type="Pfam" id="PF03018">
    <property type="entry name" value="Dirigent"/>
    <property type="match status" value="1"/>
</dbReference>
<dbReference type="PANTHER" id="PTHR21495">
    <property type="entry name" value="NUCLEOPORIN-RELATED"/>
    <property type="match status" value="1"/>
</dbReference>
<dbReference type="eggNOG" id="ENOG502S7A5">
    <property type="taxonomic scope" value="Eukaryota"/>
</dbReference>
<name>I1H4E5_BRADI</name>